<organism evidence="2 3">
    <name type="scientific">Myxococcus stipitatus (strain DSM 14675 / JCM 12634 / Mx s8)</name>
    <dbReference type="NCBI Taxonomy" id="1278073"/>
    <lineage>
        <taxon>Bacteria</taxon>
        <taxon>Pseudomonadati</taxon>
        <taxon>Myxococcota</taxon>
        <taxon>Myxococcia</taxon>
        <taxon>Myxococcales</taxon>
        <taxon>Cystobacterineae</taxon>
        <taxon>Myxococcaceae</taxon>
        <taxon>Myxococcus</taxon>
    </lineage>
</organism>
<feature type="region of interest" description="Disordered" evidence="1">
    <location>
        <begin position="747"/>
        <end position="772"/>
    </location>
</feature>
<dbReference type="eggNOG" id="COG1572">
    <property type="taxonomic scope" value="Bacteria"/>
</dbReference>
<evidence type="ECO:0000313" key="3">
    <source>
        <dbReference type="Proteomes" id="UP000011131"/>
    </source>
</evidence>
<dbReference type="AlphaFoldDB" id="L7UHG0"/>
<proteinExistence type="predicted"/>
<dbReference type="Proteomes" id="UP000011131">
    <property type="component" value="Chromosome"/>
</dbReference>
<dbReference type="Gene3D" id="2.60.40.10">
    <property type="entry name" value="Immunoglobulins"/>
    <property type="match status" value="2"/>
</dbReference>
<dbReference type="InterPro" id="IPR013783">
    <property type="entry name" value="Ig-like_fold"/>
</dbReference>
<sequence length="772" mass="79530">MHDSLAPAVPVLTGFQPVSPGSALSPQVRGTAEKGSTVQVFKGAGCVAPVVVSAVADAATGAFSASVSATANATTGFSARALDLVGNVSACTPVINYVHDSVAPGAPALTGFLPASPGSSLTPQVRGTAEKGSTVQVFKGSGCVAPAVMSVGADVSTGAFSASVAVTANTVTGFSARASDAAGNVSACAAPISYRHDGIAPPAPQFMPGFIPVDGNGTVGIVRATGEVDSRVTLFLNATCATLAQPAGPFVVGADGTVSVALTPSQRTGPLFADARDGVGNRSACVPVPVGCDMGFADCDGNPSNGCEKDLLSDEANCGTCGTVCAGAPSAQAVCGAGTCGLGCVVGTFDCDGNAANGCESAAACAPSTCAVDVPSELMITDLSVVEDPLRTTGDGVWTFGHLMREMNGGQDPSDLVRDWLSTWMSDQFIGMTDVPARPTMGGMVLQPWATPGLPLDFNVAPFRLLAIVNRMDLRKEGEFAGEGRFVFGVTDPGGNPLPFTVILEYILPGGSSAEFQRWARDWHELGRIGVGNPGYNETLEALTDRFTKSFVARGAYLGSAIHQVRTNENALDPLWELREFHLGPEGLAPAHVALTPNLFLNSSRILTDYINQNMASVLSETHTVPELFENQTLLAGSALTPFNFGWAVPAVSTEARHKFSVNTCNGCHSGETNTFFLHVTPRAEGQPAALSPFLMGTGNMPDRFDPSVTRSFADLFRRQMDLTALVCGVPTGNPLLQAKTSLGTSLLSGSSVRPSAPGFPPASNLPRGRVH</sequence>
<keyword evidence="3" id="KW-1185">Reference proteome</keyword>
<protein>
    <submittedName>
        <fullName evidence="2">Uncharacterized protein</fullName>
    </submittedName>
</protein>
<dbReference type="STRING" id="1278073.MYSTI_05706"/>
<name>L7UHG0_MYXSD</name>
<evidence type="ECO:0000256" key="1">
    <source>
        <dbReference type="SAM" id="MobiDB-lite"/>
    </source>
</evidence>
<evidence type="ECO:0000313" key="2">
    <source>
        <dbReference type="EMBL" id="AGC46982.1"/>
    </source>
</evidence>
<dbReference type="PATRIC" id="fig|1278073.3.peg.5785"/>
<dbReference type="EMBL" id="CP004025">
    <property type="protein sequence ID" value="AGC46982.1"/>
    <property type="molecule type" value="Genomic_DNA"/>
</dbReference>
<accession>L7UHG0</accession>
<dbReference type="KEGG" id="msd:MYSTI_05706"/>
<dbReference type="OrthoDB" id="5480711at2"/>
<gene>
    <name evidence="2" type="ordered locus">MYSTI_05706</name>
</gene>
<dbReference type="HOGENOM" id="CLU_362016_0_0_7"/>
<reference evidence="2 3" key="1">
    <citation type="journal article" date="2013" name="Genome Announc.">
        <title>Complete genome sequence of Myxococcus stipitatus strain DSM 14675, a fruiting myxobacterium.</title>
        <authorList>
            <person name="Huntley S."/>
            <person name="Kneip S."/>
            <person name="Treuner-Lange A."/>
            <person name="Sogaard-Andersen L."/>
        </authorList>
    </citation>
    <scope>NUCLEOTIDE SEQUENCE [LARGE SCALE GENOMIC DNA]</scope>
    <source>
        <strain evidence="3">DSM 14675 / JCM 12634 / Mx s8</strain>
    </source>
</reference>